<name>A0A645HB08_9ZZZZ</name>
<evidence type="ECO:0000313" key="1">
    <source>
        <dbReference type="EMBL" id="MPN35900.1"/>
    </source>
</evidence>
<gene>
    <name evidence="1" type="ORF">SDC9_183402</name>
</gene>
<dbReference type="AlphaFoldDB" id="A0A645HB08"/>
<reference evidence="1" key="1">
    <citation type="submission" date="2019-08" db="EMBL/GenBank/DDBJ databases">
        <authorList>
            <person name="Kucharzyk K."/>
            <person name="Murdoch R.W."/>
            <person name="Higgins S."/>
            <person name="Loffler F."/>
        </authorList>
    </citation>
    <scope>NUCLEOTIDE SEQUENCE</scope>
</reference>
<sequence length="51" mass="5960">MVNFIKNIVYGEIRIGITLFDFREPVKYHLFKIVSFISIKIMGGLRRDISA</sequence>
<accession>A0A645HB08</accession>
<proteinExistence type="predicted"/>
<protein>
    <submittedName>
        <fullName evidence="1">Uncharacterized protein</fullName>
    </submittedName>
</protein>
<organism evidence="1">
    <name type="scientific">bioreactor metagenome</name>
    <dbReference type="NCBI Taxonomy" id="1076179"/>
    <lineage>
        <taxon>unclassified sequences</taxon>
        <taxon>metagenomes</taxon>
        <taxon>ecological metagenomes</taxon>
    </lineage>
</organism>
<comment type="caution">
    <text evidence="1">The sequence shown here is derived from an EMBL/GenBank/DDBJ whole genome shotgun (WGS) entry which is preliminary data.</text>
</comment>
<dbReference type="EMBL" id="VSSQ01089746">
    <property type="protein sequence ID" value="MPN35900.1"/>
    <property type="molecule type" value="Genomic_DNA"/>
</dbReference>